<evidence type="ECO:0000256" key="4">
    <source>
        <dbReference type="ARBA" id="ARBA00022692"/>
    </source>
</evidence>
<keyword evidence="5" id="KW-0653">Protein transport</keyword>
<comment type="similarity">
    <text evidence="2">Belongs to the SecE/SEC61-gamma family.</text>
</comment>
<organism evidence="11 12">
    <name type="scientific">Limosa lapponica baueri</name>
    <dbReference type="NCBI Taxonomy" id="1758121"/>
    <lineage>
        <taxon>Eukaryota</taxon>
        <taxon>Metazoa</taxon>
        <taxon>Chordata</taxon>
        <taxon>Craniata</taxon>
        <taxon>Vertebrata</taxon>
        <taxon>Euteleostomi</taxon>
        <taxon>Archelosauria</taxon>
        <taxon>Archosauria</taxon>
        <taxon>Dinosauria</taxon>
        <taxon>Saurischia</taxon>
        <taxon>Theropoda</taxon>
        <taxon>Coelurosauria</taxon>
        <taxon>Aves</taxon>
        <taxon>Neognathae</taxon>
        <taxon>Neoaves</taxon>
        <taxon>Charadriiformes</taxon>
        <taxon>Scolopacidae</taxon>
        <taxon>Limosa</taxon>
    </lineage>
</organism>
<keyword evidence="6 10" id="KW-1133">Transmembrane helix</keyword>
<dbReference type="InterPro" id="IPR023391">
    <property type="entry name" value="Prot_translocase_SecE_dom_sf"/>
</dbReference>
<dbReference type="Gene3D" id="1.20.5.820">
    <property type="entry name" value="Preprotein translocase SecE subunit"/>
    <property type="match status" value="1"/>
</dbReference>
<feature type="region of interest" description="Disordered" evidence="9">
    <location>
        <begin position="84"/>
        <end position="106"/>
    </location>
</feature>
<keyword evidence="8 10" id="KW-0472">Membrane</keyword>
<evidence type="ECO:0000256" key="8">
    <source>
        <dbReference type="ARBA" id="ARBA00023136"/>
    </source>
</evidence>
<dbReference type="InterPro" id="IPR001901">
    <property type="entry name" value="Translocase_SecE/Sec61-g"/>
</dbReference>
<accession>A0A2I0T4D3</accession>
<evidence type="ECO:0000256" key="9">
    <source>
        <dbReference type="SAM" id="MobiDB-lite"/>
    </source>
</evidence>
<gene>
    <name evidence="11" type="ORF">llap_21058</name>
</gene>
<keyword evidence="3" id="KW-0813">Transport</keyword>
<keyword evidence="4 10" id="KW-0812">Transmembrane</keyword>
<evidence type="ECO:0000256" key="5">
    <source>
        <dbReference type="ARBA" id="ARBA00022927"/>
    </source>
</evidence>
<proteinExistence type="inferred from homology"/>
<feature type="transmembrane region" description="Helical" evidence="10">
    <location>
        <begin position="16"/>
        <end position="34"/>
    </location>
</feature>
<dbReference type="Proteomes" id="UP000233556">
    <property type="component" value="Unassembled WGS sequence"/>
</dbReference>
<evidence type="ECO:0000256" key="3">
    <source>
        <dbReference type="ARBA" id="ARBA00022448"/>
    </source>
</evidence>
<comment type="subcellular location">
    <subcellularLocation>
        <location evidence="1">Membrane</location>
    </subcellularLocation>
</comment>
<evidence type="ECO:0000256" key="7">
    <source>
        <dbReference type="ARBA" id="ARBA00023010"/>
    </source>
</evidence>
<dbReference type="Pfam" id="PF00584">
    <property type="entry name" value="SecE"/>
    <property type="match status" value="1"/>
</dbReference>
<keyword evidence="12" id="KW-1185">Reference proteome</keyword>
<name>A0A2I0T4D3_LIMLA</name>
<dbReference type="GO" id="GO:0016020">
    <property type="term" value="C:membrane"/>
    <property type="evidence" value="ECO:0007669"/>
    <property type="project" value="UniProtKB-SubCell"/>
</dbReference>
<dbReference type="AlphaFoldDB" id="A0A2I0T4D3"/>
<evidence type="ECO:0000256" key="6">
    <source>
        <dbReference type="ARBA" id="ARBA00022989"/>
    </source>
</evidence>
<keyword evidence="7" id="KW-0811">Translocation</keyword>
<evidence type="ECO:0000256" key="10">
    <source>
        <dbReference type="SAM" id="Phobius"/>
    </source>
</evidence>
<evidence type="ECO:0000256" key="1">
    <source>
        <dbReference type="ARBA" id="ARBA00004370"/>
    </source>
</evidence>
<evidence type="ECO:0000313" key="11">
    <source>
        <dbReference type="EMBL" id="PKU28638.1"/>
    </source>
</evidence>
<evidence type="ECO:0000256" key="2">
    <source>
        <dbReference type="ARBA" id="ARBA00008274"/>
    </source>
</evidence>
<reference evidence="12" key="1">
    <citation type="submission" date="2017-11" db="EMBL/GenBank/DDBJ databases">
        <authorList>
            <person name="Lima N.C."/>
            <person name="Parody-Merino A.M."/>
            <person name="Battley P.F."/>
            <person name="Fidler A.E."/>
            <person name="Prosdocimi F."/>
        </authorList>
    </citation>
    <scope>NUCLEOTIDE SEQUENCE [LARGE SCALE GENOMIC DNA]</scope>
</reference>
<protein>
    <submittedName>
        <fullName evidence="11">Protein transport protein sec61 subunit gamma</fullName>
    </submittedName>
</protein>
<dbReference type="EMBL" id="KZ519773">
    <property type="protein sequence ID" value="PKU28638.1"/>
    <property type="molecule type" value="Genomic_DNA"/>
</dbReference>
<sequence>MLGFFFCFVFAEFQKIAMATAIGFAIMGFIGFFVKLIHIPINNIIVIAKWCLNAEGGTLWICCRGPLQTEISLWIKRGAKHTKLHSPGQAGELGREEPNEVQQGQV</sequence>
<reference evidence="12" key="2">
    <citation type="submission" date="2017-12" db="EMBL/GenBank/DDBJ databases">
        <title>Genome sequence of the Bar-tailed Godwit (Limosa lapponica baueri).</title>
        <authorList>
            <person name="Lima N.C.B."/>
            <person name="Parody-Merino A.M."/>
            <person name="Battley P.F."/>
            <person name="Fidler A.E."/>
            <person name="Prosdocimi F."/>
        </authorList>
    </citation>
    <scope>NUCLEOTIDE SEQUENCE [LARGE SCALE GENOMIC DNA]</scope>
</reference>
<dbReference type="GO" id="GO:0006886">
    <property type="term" value="P:intracellular protein transport"/>
    <property type="evidence" value="ECO:0007669"/>
    <property type="project" value="InterPro"/>
</dbReference>
<dbReference type="SUPFAM" id="SSF103456">
    <property type="entry name" value="Preprotein translocase SecE subunit"/>
    <property type="match status" value="1"/>
</dbReference>
<dbReference type="GO" id="GO:0006605">
    <property type="term" value="P:protein targeting"/>
    <property type="evidence" value="ECO:0007669"/>
    <property type="project" value="InterPro"/>
</dbReference>
<dbReference type="PANTHER" id="PTHR12309">
    <property type="entry name" value="SEC61 GAMMA SUBUNIT"/>
    <property type="match status" value="1"/>
</dbReference>
<evidence type="ECO:0000313" key="12">
    <source>
        <dbReference type="Proteomes" id="UP000233556"/>
    </source>
</evidence>